<dbReference type="AlphaFoldDB" id="A0A839ILC7"/>
<evidence type="ECO:0000259" key="14">
    <source>
        <dbReference type="PROSITE" id="PS51846"/>
    </source>
</evidence>
<evidence type="ECO:0000256" key="2">
    <source>
        <dbReference type="ARBA" id="ARBA00006337"/>
    </source>
</evidence>
<evidence type="ECO:0000256" key="8">
    <source>
        <dbReference type="ARBA" id="ARBA00023136"/>
    </source>
</evidence>
<keyword evidence="3" id="KW-1003">Cell membrane</keyword>
<dbReference type="GO" id="GO:0005886">
    <property type="term" value="C:plasma membrane"/>
    <property type="evidence" value="ECO:0007669"/>
    <property type="project" value="UniProtKB-SubCell"/>
</dbReference>
<dbReference type="PROSITE" id="PS51846">
    <property type="entry name" value="CNNM"/>
    <property type="match status" value="1"/>
</dbReference>
<reference evidence="15 16" key="1">
    <citation type="submission" date="2020-08" db="EMBL/GenBank/DDBJ databases">
        <title>Oceanospirillum sp. nov. isolated from marine sediment.</title>
        <authorList>
            <person name="Ji X."/>
        </authorList>
    </citation>
    <scope>NUCLEOTIDE SEQUENCE [LARGE SCALE GENOMIC DNA]</scope>
    <source>
        <strain evidence="15 16">D5</strain>
    </source>
</reference>
<evidence type="ECO:0000313" key="16">
    <source>
        <dbReference type="Proteomes" id="UP000565262"/>
    </source>
</evidence>
<dbReference type="Gene3D" id="3.30.465.10">
    <property type="match status" value="1"/>
</dbReference>
<dbReference type="Pfam" id="PF01595">
    <property type="entry name" value="CNNM"/>
    <property type="match status" value="1"/>
</dbReference>
<feature type="domain" description="CNNM transmembrane" evidence="14">
    <location>
        <begin position="2"/>
        <end position="191"/>
    </location>
</feature>
<evidence type="ECO:0000259" key="13">
    <source>
        <dbReference type="PROSITE" id="PS51371"/>
    </source>
</evidence>
<comment type="caution">
    <text evidence="15">The sequence shown here is derived from an EMBL/GenBank/DDBJ whole genome shotgun (WGS) entry which is preliminary data.</text>
</comment>
<evidence type="ECO:0000256" key="5">
    <source>
        <dbReference type="ARBA" id="ARBA00022737"/>
    </source>
</evidence>
<evidence type="ECO:0000256" key="12">
    <source>
        <dbReference type="SAM" id="Phobius"/>
    </source>
</evidence>
<evidence type="ECO:0000256" key="6">
    <source>
        <dbReference type="ARBA" id="ARBA00022989"/>
    </source>
</evidence>
<feature type="domain" description="CBS" evidence="13">
    <location>
        <begin position="274"/>
        <end position="338"/>
    </location>
</feature>
<keyword evidence="6 10" id="KW-1133">Transmembrane helix</keyword>
<dbReference type="InterPro" id="IPR002550">
    <property type="entry name" value="CNNM"/>
</dbReference>
<dbReference type="RefSeq" id="WP_182807065.1">
    <property type="nucleotide sequence ID" value="NZ_JACJFM010000001.1"/>
</dbReference>
<evidence type="ECO:0000256" key="4">
    <source>
        <dbReference type="ARBA" id="ARBA00022692"/>
    </source>
</evidence>
<keyword evidence="8 10" id="KW-0472">Membrane</keyword>
<dbReference type="Pfam" id="PF03471">
    <property type="entry name" value="CorC_HlyC"/>
    <property type="match status" value="1"/>
</dbReference>
<dbReference type="InterPro" id="IPR046342">
    <property type="entry name" value="CBS_dom_sf"/>
</dbReference>
<keyword evidence="5" id="KW-0677">Repeat</keyword>
<dbReference type="CDD" id="cd04590">
    <property type="entry name" value="CBS_pair_CorC_HlyC_assoc"/>
    <property type="match status" value="1"/>
</dbReference>
<dbReference type="GO" id="GO:0050660">
    <property type="term" value="F:flavin adenine dinucleotide binding"/>
    <property type="evidence" value="ECO:0007669"/>
    <property type="project" value="InterPro"/>
</dbReference>
<dbReference type="PANTHER" id="PTHR22777:SF32">
    <property type="entry name" value="UPF0053 INNER MEMBRANE PROTEIN YFJD"/>
    <property type="match status" value="1"/>
</dbReference>
<dbReference type="InterPro" id="IPR036318">
    <property type="entry name" value="FAD-bd_PCMH-like_sf"/>
</dbReference>
<protein>
    <submittedName>
        <fullName evidence="15">HlyC/CorC family transporter</fullName>
    </submittedName>
</protein>
<dbReference type="InterPro" id="IPR005170">
    <property type="entry name" value="Transptr-assoc_dom"/>
</dbReference>
<feature type="transmembrane region" description="Helical" evidence="12">
    <location>
        <begin position="124"/>
        <end position="146"/>
    </location>
</feature>
<dbReference type="PANTHER" id="PTHR22777">
    <property type="entry name" value="HEMOLYSIN-RELATED"/>
    <property type="match status" value="1"/>
</dbReference>
<evidence type="ECO:0000256" key="11">
    <source>
        <dbReference type="SAM" id="MobiDB-lite"/>
    </source>
</evidence>
<comment type="subcellular location">
    <subcellularLocation>
        <location evidence="1">Cell membrane</location>
        <topology evidence="1">Multi-pass membrane protein</topology>
    </subcellularLocation>
</comment>
<evidence type="ECO:0000256" key="3">
    <source>
        <dbReference type="ARBA" id="ARBA00022475"/>
    </source>
</evidence>
<feature type="transmembrane region" description="Helical" evidence="12">
    <location>
        <begin position="6"/>
        <end position="25"/>
    </location>
</feature>
<evidence type="ECO:0000256" key="7">
    <source>
        <dbReference type="ARBA" id="ARBA00023122"/>
    </source>
</evidence>
<dbReference type="EMBL" id="JACJFM010000001">
    <property type="protein sequence ID" value="MBB1485299.1"/>
    <property type="molecule type" value="Genomic_DNA"/>
</dbReference>
<dbReference type="SUPFAM" id="SSF54631">
    <property type="entry name" value="CBS-domain pair"/>
    <property type="match status" value="1"/>
</dbReference>
<gene>
    <name evidence="15" type="ORF">H4O21_01520</name>
</gene>
<evidence type="ECO:0000256" key="9">
    <source>
        <dbReference type="PROSITE-ProRule" id="PRU00703"/>
    </source>
</evidence>
<dbReference type="SUPFAM" id="SSF56176">
    <property type="entry name" value="FAD-binding/transporter-associated domain-like"/>
    <property type="match status" value="1"/>
</dbReference>
<feature type="region of interest" description="Disordered" evidence="11">
    <location>
        <begin position="332"/>
        <end position="352"/>
    </location>
</feature>
<feature type="transmembrane region" description="Helical" evidence="12">
    <location>
        <begin position="62"/>
        <end position="86"/>
    </location>
</feature>
<dbReference type="NCBIfam" id="NF008604">
    <property type="entry name" value="PRK11573.1"/>
    <property type="match status" value="1"/>
</dbReference>
<dbReference type="Gene3D" id="3.10.580.10">
    <property type="entry name" value="CBS-domain"/>
    <property type="match status" value="1"/>
</dbReference>
<keyword evidence="16" id="KW-1185">Reference proteome</keyword>
<evidence type="ECO:0000313" key="15">
    <source>
        <dbReference type="EMBL" id="MBB1485299.1"/>
    </source>
</evidence>
<dbReference type="InterPro" id="IPR000644">
    <property type="entry name" value="CBS_dom"/>
</dbReference>
<dbReference type="InterPro" id="IPR044751">
    <property type="entry name" value="Ion_transp-like_CBS"/>
</dbReference>
<dbReference type="InterPro" id="IPR016169">
    <property type="entry name" value="FAD-bd_PCMH_sub2"/>
</dbReference>
<organism evidence="15 16">
    <name type="scientific">Oceanospirillum sediminis</name>
    <dbReference type="NCBI Taxonomy" id="2760088"/>
    <lineage>
        <taxon>Bacteria</taxon>
        <taxon>Pseudomonadati</taxon>
        <taxon>Pseudomonadota</taxon>
        <taxon>Gammaproteobacteria</taxon>
        <taxon>Oceanospirillales</taxon>
        <taxon>Oceanospirillaceae</taxon>
        <taxon>Oceanospirillum</taxon>
    </lineage>
</organism>
<keyword evidence="4 10" id="KW-0812">Transmembrane</keyword>
<evidence type="ECO:0000256" key="10">
    <source>
        <dbReference type="PROSITE-ProRule" id="PRU01193"/>
    </source>
</evidence>
<feature type="transmembrane region" description="Helical" evidence="12">
    <location>
        <begin position="92"/>
        <end position="112"/>
    </location>
</feature>
<dbReference type="SMART" id="SM01091">
    <property type="entry name" value="CorC_HlyC"/>
    <property type="match status" value="1"/>
</dbReference>
<accession>A0A839ILC7</accession>
<dbReference type="PROSITE" id="PS51371">
    <property type="entry name" value="CBS"/>
    <property type="match status" value="1"/>
</dbReference>
<proteinExistence type="inferred from homology"/>
<name>A0A839ILC7_9GAMM</name>
<evidence type="ECO:0000256" key="1">
    <source>
        <dbReference type="ARBA" id="ARBA00004651"/>
    </source>
</evidence>
<comment type="similarity">
    <text evidence="2">Belongs to the UPF0053 family.</text>
</comment>
<dbReference type="Proteomes" id="UP000565262">
    <property type="component" value="Unassembled WGS sequence"/>
</dbReference>
<sequence length="432" mass="48378">MNDTPLGILFGLLAFLIICSGFFSSSETGMMSINRYRLSHKAKNKDKSALRVSRLLERPDRLIGVILIGNNFVNILASSIATIIAIRLYGDAGIAIATALLTLVILIFAEVTPKTLAAMHPERVAYPASLLLTPLLKIMYPLVFMVNVITNGLLRLMGINQNDSSNDQLTPEELRTVVLESGSMIPRRHKTMLLSILDLESMTVNDIMIPRHEIQGIDLDDSMDSIMQQLQSCRHTRLILYKGDINNVLGILHMRHASRFMARTEPAKEDLLAEAREPYFIPETTPLQTQLLHFQKLQRRIAIVVDEYGDVMGIVTLEDILEEIVGDFTSPMSGHNDEIQPEPPSAEAETDEPQNFIVDGTASIRDINKSLDWALPVDGPKTLNGLIMEQLESIPEAHVCLRIDDYYLETTEIQGNLVQKVRCWMTTSSEKE</sequence>
<keyword evidence="7 9" id="KW-0129">CBS domain</keyword>
<dbReference type="Pfam" id="PF00571">
    <property type="entry name" value="CBS"/>
    <property type="match status" value="1"/>
</dbReference>